<organism evidence="2 3">
    <name type="scientific">Candidatus Alectryocaccomicrobium excrementavium</name>
    <dbReference type="NCBI Taxonomy" id="2840668"/>
    <lineage>
        <taxon>Bacteria</taxon>
        <taxon>Bacillati</taxon>
        <taxon>Bacillota</taxon>
        <taxon>Clostridia</taxon>
        <taxon>Candidatus Alectryocaccomicrobium</taxon>
    </lineage>
</organism>
<dbReference type="Gene3D" id="1.10.3210.50">
    <property type="match status" value="1"/>
</dbReference>
<dbReference type="PANTHER" id="PTHR33594">
    <property type="entry name" value="SUPERFAMILY HYDROLASE, PUTATIVE (AFU_ORTHOLOGUE AFUA_1G03035)-RELATED"/>
    <property type="match status" value="1"/>
</dbReference>
<dbReference type="AlphaFoldDB" id="A0A9D1FZB3"/>
<evidence type="ECO:0000313" key="3">
    <source>
        <dbReference type="Proteomes" id="UP000824140"/>
    </source>
</evidence>
<dbReference type="InterPro" id="IPR006674">
    <property type="entry name" value="HD_domain"/>
</dbReference>
<dbReference type="InterPro" id="IPR006675">
    <property type="entry name" value="HDIG_dom"/>
</dbReference>
<dbReference type="SUPFAM" id="SSF109604">
    <property type="entry name" value="HD-domain/PDEase-like"/>
    <property type="match status" value="1"/>
</dbReference>
<comment type="caution">
    <text evidence="2">The sequence shown here is derived from an EMBL/GenBank/DDBJ whole genome shotgun (WGS) entry which is preliminary data.</text>
</comment>
<reference evidence="2" key="2">
    <citation type="journal article" date="2021" name="PeerJ">
        <title>Extensive microbial diversity within the chicken gut microbiome revealed by metagenomics and culture.</title>
        <authorList>
            <person name="Gilroy R."/>
            <person name="Ravi A."/>
            <person name="Getino M."/>
            <person name="Pursley I."/>
            <person name="Horton D.L."/>
            <person name="Alikhan N.F."/>
            <person name="Baker D."/>
            <person name="Gharbi K."/>
            <person name="Hall N."/>
            <person name="Watson M."/>
            <person name="Adriaenssens E.M."/>
            <person name="Foster-Nyarko E."/>
            <person name="Jarju S."/>
            <person name="Secka A."/>
            <person name="Antonio M."/>
            <person name="Oren A."/>
            <person name="Chaudhuri R.R."/>
            <person name="La Ragione R."/>
            <person name="Hildebrand F."/>
            <person name="Pallen M.J."/>
        </authorList>
    </citation>
    <scope>NUCLEOTIDE SEQUENCE</scope>
    <source>
        <strain evidence="2">13766</strain>
    </source>
</reference>
<dbReference type="CDD" id="cd00077">
    <property type="entry name" value="HDc"/>
    <property type="match status" value="1"/>
</dbReference>
<dbReference type="EMBL" id="DVJN01000081">
    <property type="protein sequence ID" value="HIS92164.1"/>
    <property type="molecule type" value="Genomic_DNA"/>
</dbReference>
<reference evidence="2" key="1">
    <citation type="submission" date="2020-10" db="EMBL/GenBank/DDBJ databases">
        <authorList>
            <person name="Gilroy R."/>
        </authorList>
    </citation>
    <scope>NUCLEOTIDE SEQUENCE</scope>
    <source>
        <strain evidence="2">13766</strain>
    </source>
</reference>
<gene>
    <name evidence="2" type="ORF">IAA84_04020</name>
</gene>
<feature type="domain" description="HD" evidence="1">
    <location>
        <begin position="22"/>
        <end position="126"/>
    </location>
</feature>
<dbReference type="PANTHER" id="PTHR33594:SF1">
    <property type="entry name" value="HD_PDEASE DOMAIN-CONTAINING PROTEIN"/>
    <property type="match status" value="1"/>
</dbReference>
<name>A0A9D1FZB3_9FIRM</name>
<dbReference type="Pfam" id="PF01966">
    <property type="entry name" value="HD"/>
    <property type="match status" value="1"/>
</dbReference>
<dbReference type="Proteomes" id="UP000824140">
    <property type="component" value="Unassembled WGS sequence"/>
</dbReference>
<evidence type="ECO:0000313" key="2">
    <source>
        <dbReference type="EMBL" id="HIS92164.1"/>
    </source>
</evidence>
<dbReference type="PROSITE" id="PS51831">
    <property type="entry name" value="HD"/>
    <property type="match status" value="1"/>
</dbReference>
<dbReference type="SMART" id="SM00471">
    <property type="entry name" value="HDc"/>
    <property type="match status" value="1"/>
</dbReference>
<proteinExistence type="predicted"/>
<sequence>MGKDIGRIRDFMLAQMRDSAHDAQHVLRVTRTALAIARAYPQVDGEILEAAALLHDIGRAQERATGESHAEAGARMAREYLLSTGWEPARAEAVAACIRTHRFRGKHPPQSLEAQILFDADKVDVVGAIGIARTLMYEGAVGEPLCEVDERGAPVPDAKDTFFGEYNRKLRHLYGRFYTPQAAAMAAGRREAAQHFYDCLLRELSPEEDAP</sequence>
<accession>A0A9D1FZB3</accession>
<evidence type="ECO:0000259" key="1">
    <source>
        <dbReference type="PROSITE" id="PS51831"/>
    </source>
</evidence>
<dbReference type="NCBIfam" id="TIGR00277">
    <property type="entry name" value="HDIG"/>
    <property type="match status" value="1"/>
</dbReference>
<dbReference type="InterPro" id="IPR003607">
    <property type="entry name" value="HD/PDEase_dom"/>
</dbReference>
<protein>
    <submittedName>
        <fullName evidence="2">HD domain-containing protein</fullName>
    </submittedName>
</protein>